<reference evidence="2" key="1">
    <citation type="journal article" date="2014" name="Proc. Natl. Acad. Sci. U.S.A.">
        <title>Extensive sampling of basidiomycete genomes demonstrates inadequacy of the white-rot/brown-rot paradigm for wood decay fungi.</title>
        <authorList>
            <person name="Riley R."/>
            <person name="Salamov A.A."/>
            <person name="Brown D.W."/>
            <person name="Nagy L.G."/>
            <person name="Floudas D."/>
            <person name="Held B.W."/>
            <person name="Levasseur A."/>
            <person name="Lombard V."/>
            <person name="Morin E."/>
            <person name="Otillar R."/>
            <person name="Lindquist E.A."/>
            <person name="Sun H."/>
            <person name="LaButti K.M."/>
            <person name="Schmutz J."/>
            <person name="Jabbour D."/>
            <person name="Luo H."/>
            <person name="Baker S.E."/>
            <person name="Pisabarro A.G."/>
            <person name="Walton J.D."/>
            <person name="Blanchette R.A."/>
            <person name="Henrissat B."/>
            <person name="Martin F."/>
            <person name="Cullen D."/>
            <person name="Hibbett D.S."/>
            <person name="Grigoriev I.V."/>
        </authorList>
    </citation>
    <scope>NUCLEOTIDE SEQUENCE [LARGE SCALE GENOMIC DNA]</scope>
    <source>
        <strain evidence="2">FD-172 SS1</strain>
    </source>
</reference>
<feature type="non-terminal residue" evidence="1">
    <location>
        <position position="168"/>
    </location>
</feature>
<dbReference type="OrthoDB" id="2205812at2759"/>
<evidence type="ECO:0000313" key="1">
    <source>
        <dbReference type="EMBL" id="KDQ05588.1"/>
    </source>
</evidence>
<name>A0A067LQT4_BOTB1</name>
<dbReference type="InParanoid" id="A0A067LQT4"/>
<dbReference type="EMBL" id="KL198233">
    <property type="protein sequence ID" value="KDQ05588.1"/>
    <property type="molecule type" value="Genomic_DNA"/>
</dbReference>
<dbReference type="STRING" id="930990.A0A067LQT4"/>
<dbReference type="InterPro" id="IPR036397">
    <property type="entry name" value="RNaseH_sf"/>
</dbReference>
<dbReference type="Gene3D" id="3.30.420.10">
    <property type="entry name" value="Ribonuclease H-like superfamily/Ribonuclease H"/>
    <property type="match status" value="1"/>
</dbReference>
<sequence length="168" mass="18555">MWNRKASKCLREKHNIKTIGELEDFIEIKNAPPNCENKRACVNMAKTLKNAIAQKWNPTSMPERADGLDLNEGQAKANAEVDVSKNPRVFNPDITEKKSPENAIRIFLPNTAKDNCLKKPGKRKARAPNGPMITAYTDGSSINNGTANAKTGAGVWISDNNPLNRSIR</sequence>
<dbReference type="Proteomes" id="UP000027195">
    <property type="component" value="Unassembled WGS sequence"/>
</dbReference>
<dbReference type="AlphaFoldDB" id="A0A067LQT4"/>
<dbReference type="GO" id="GO:0003676">
    <property type="term" value="F:nucleic acid binding"/>
    <property type="evidence" value="ECO:0007669"/>
    <property type="project" value="InterPro"/>
</dbReference>
<dbReference type="HOGENOM" id="CLU_135402_0_0_1"/>
<keyword evidence="2" id="KW-1185">Reference proteome</keyword>
<evidence type="ECO:0000313" key="2">
    <source>
        <dbReference type="Proteomes" id="UP000027195"/>
    </source>
</evidence>
<accession>A0A067LQT4</accession>
<gene>
    <name evidence="1" type="ORF">BOTBODRAFT_122544</name>
</gene>
<evidence type="ECO:0008006" key="3">
    <source>
        <dbReference type="Google" id="ProtNLM"/>
    </source>
</evidence>
<protein>
    <recommendedName>
        <fullName evidence="3">RNase H type-1 domain-containing protein</fullName>
    </recommendedName>
</protein>
<organism evidence="1 2">
    <name type="scientific">Botryobasidium botryosum (strain FD-172 SS1)</name>
    <dbReference type="NCBI Taxonomy" id="930990"/>
    <lineage>
        <taxon>Eukaryota</taxon>
        <taxon>Fungi</taxon>
        <taxon>Dikarya</taxon>
        <taxon>Basidiomycota</taxon>
        <taxon>Agaricomycotina</taxon>
        <taxon>Agaricomycetes</taxon>
        <taxon>Cantharellales</taxon>
        <taxon>Botryobasidiaceae</taxon>
        <taxon>Botryobasidium</taxon>
    </lineage>
</organism>
<proteinExistence type="predicted"/>